<sequence>MAPDLWEGWRKLIQEYRLEIEHFDLTVKLSPGDAPEDKSGVVAGLLERSVLDCTVFTGSCAKQ</sequence>
<keyword evidence="2" id="KW-1185">Reference proteome</keyword>
<organism evidence="1 2">
    <name type="scientific">Pararhizobium antarcticum</name>
    <dbReference type="NCBI Taxonomy" id="1798805"/>
    <lineage>
        <taxon>Bacteria</taxon>
        <taxon>Pseudomonadati</taxon>
        <taxon>Pseudomonadota</taxon>
        <taxon>Alphaproteobacteria</taxon>
        <taxon>Hyphomicrobiales</taxon>
        <taxon>Rhizobiaceae</taxon>
        <taxon>Rhizobium/Agrobacterium group</taxon>
        <taxon>Pararhizobium</taxon>
    </lineage>
</organism>
<name>A0A657LN20_9HYPH</name>
<dbReference type="EMBL" id="LSRP01000121">
    <property type="protein sequence ID" value="OJF91762.1"/>
    <property type="molecule type" value="Genomic_DNA"/>
</dbReference>
<dbReference type="RefSeq" id="WP_071836293.1">
    <property type="nucleotide sequence ID" value="NZ_LSRP01000121.1"/>
</dbReference>
<evidence type="ECO:0000313" key="1">
    <source>
        <dbReference type="EMBL" id="OJF91762.1"/>
    </source>
</evidence>
<proteinExistence type="predicted"/>
<comment type="caution">
    <text evidence="1">The sequence shown here is derived from an EMBL/GenBank/DDBJ whole genome shotgun (WGS) entry which is preliminary data.</text>
</comment>
<accession>A0A657LN20</accession>
<gene>
    <name evidence="1" type="ORF">AX760_23010</name>
</gene>
<reference evidence="1 2" key="1">
    <citation type="submission" date="2016-02" db="EMBL/GenBank/DDBJ databases">
        <title>Genome sequencing of a beta-galactosidase producing bacteria Rhizobium sp. 59.</title>
        <authorList>
            <person name="Wang D."/>
            <person name="Kot W."/>
            <person name="Qin Y."/>
            <person name="Hansen L."/>
            <person name="Naqvi K."/>
            <person name="Rensing C."/>
        </authorList>
    </citation>
    <scope>NUCLEOTIDE SEQUENCE [LARGE SCALE GENOMIC DNA]</scope>
    <source>
        <strain evidence="1 2">59</strain>
    </source>
</reference>
<dbReference type="OrthoDB" id="9794948at2"/>
<evidence type="ECO:0000313" key="2">
    <source>
        <dbReference type="Proteomes" id="UP000182661"/>
    </source>
</evidence>
<protein>
    <submittedName>
        <fullName evidence="1">Uncharacterized protein</fullName>
    </submittedName>
</protein>
<dbReference type="Proteomes" id="UP000182661">
    <property type="component" value="Unassembled WGS sequence"/>
</dbReference>
<dbReference type="AlphaFoldDB" id="A0A657LN20"/>